<feature type="compositionally biased region" description="Polar residues" evidence="1">
    <location>
        <begin position="22"/>
        <end position="37"/>
    </location>
</feature>
<dbReference type="OrthoDB" id="6107566at2"/>
<evidence type="ECO:0000313" key="3">
    <source>
        <dbReference type="Proteomes" id="UP000294656"/>
    </source>
</evidence>
<feature type="region of interest" description="Disordered" evidence="1">
    <location>
        <begin position="21"/>
        <end position="64"/>
    </location>
</feature>
<protein>
    <submittedName>
        <fullName evidence="2">Uncharacterized protein</fullName>
    </submittedName>
</protein>
<reference evidence="2 3" key="1">
    <citation type="submission" date="2019-03" db="EMBL/GenBank/DDBJ databases">
        <title>Genomic Encyclopedia of Type Strains, Phase III (KMG-III): the genomes of soil and plant-associated and newly described type strains.</title>
        <authorList>
            <person name="Whitman W."/>
        </authorList>
    </citation>
    <scope>NUCLEOTIDE SEQUENCE [LARGE SCALE GENOMIC DNA]</scope>
    <source>
        <strain evidence="2 3">CECT 7378</strain>
    </source>
</reference>
<dbReference type="Proteomes" id="UP000294656">
    <property type="component" value="Unassembled WGS sequence"/>
</dbReference>
<comment type="caution">
    <text evidence="2">The sequence shown here is derived from an EMBL/GenBank/DDBJ whole genome shotgun (WGS) entry which is preliminary data.</text>
</comment>
<proteinExistence type="predicted"/>
<gene>
    <name evidence="2" type="ORF">DFP79_0308</name>
</gene>
<sequence>MSEVGSVAQSYGMEALSANLAKKQQVQEGSQTLQLLDSTAKSAPQASASSAPVGNVGQNINIRV</sequence>
<keyword evidence="3" id="KW-1185">Reference proteome</keyword>
<feature type="compositionally biased region" description="Low complexity" evidence="1">
    <location>
        <begin position="38"/>
        <end position="51"/>
    </location>
</feature>
<dbReference type="AlphaFoldDB" id="A0A4R6MF71"/>
<organism evidence="2 3">
    <name type="scientific">Marinomonas balearica</name>
    <dbReference type="NCBI Taxonomy" id="491947"/>
    <lineage>
        <taxon>Bacteria</taxon>
        <taxon>Pseudomonadati</taxon>
        <taxon>Pseudomonadota</taxon>
        <taxon>Gammaproteobacteria</taxon>
        <taxon>Oceanospirillales</taxon>
        <taxon>Oceanospirillaceae</taxon>
        <taxon>Marinomonas</taxon>
    </lineage>
</organism>
<dbReference type="EMBL" id="SNXC01000004">
    <property type="protein sequence ID" value="TDP00499.1"/>
    <property type="molecule type" value="Genomic_DNA"/>
</dbReference>
<name>A0A4R6MF71_9GAMM</name>
<accession>A0A4R6MF71</accession>
<dbReference type="RefSeq" id="WP_133502202.1">
    <property type="nucleotide sequence ID" value="NZ_SNXC01000004.1"/>
</dbReference>
<evidence type="ECO:0000256" key="1">
    <source>
        <dbReference type="SAM" id="MobiDB-lite"/>
    </source>
</evidence>
<evidence type="ECO:0000313" key="2">
    <source>
        <dbReference type="EMBL" id="TDP00499.1"/>
    </source>
</evidence>